<evidence type="ECO:0000256" key="7">
    <source>
        <dbReference type="ARBA" id="ARBA00022989"/>
    </source>
</evidence>
<keyword evidence="4" id="KW-0808">Transferase</keyword>
<gene>
    <name evidence="11" type="ORF">BV898_15588</name>
</gene>
<dbReference type="OrthoDB" id="5512589at2759"/>
<dbReference type="GO" id="GO:0006493">
    <property type="term" value="P:protein O-linked glycosylation"/>
    <property type="evidence" value="ECO:0007669"/>
    <property type="project" value="TreeGrafter"/>
</dbReference>
<keyword evidence="7 10" id="KW-1133">Transmembrane helix</keyword>
<evidence type="ECO:0000256" key="10">
    <source>
        <dbReference type="RuleBase" id="RU363063"/>
    </source>
</evidence>
<dbReference type="GO" id="GO:0016758">
    <property type="term" value="F:hexosyltransferase activity"/>
    <property type="evidence" value="ECO:0007669"/>
    <property type="project" value="InterPro"/>
</dbReference>
<dbReference type="PANTHER" id="PTHR11214:SF3">
    <property type="entry name" value="BETA-1,3-GALACTOSYLTRANSFERASE 6"/>
    <property type="match status" value="1"/>
</dbReference>
<comment type="caution">
    <text evidence="11">The sequence shown here is derived from an EMBL/GenBank/DDBJ whole genome shotgun (WGS) entry which is preliminary data.</text>
</comment>
<evidence type="ECO:0000256" key="8">
    <source>
        <dbReference type="ARBA" id="ARBA00023034"/>
    </source>
</evidence>
<keyword evidence="8 10" id="KW-0333">Golgi apparatus</keyword>
<keyword evidence="12" id="KW-1185">Reference proteome</keyword>
<sequence length="386" mass="43770">MIGGTTSATRPTVLHAVTFLCGVFATILLTSTIVRSPATAAVFSHRLLFVDLDDLAPWRPKAALSGTNGLPVYAMNGTMNGLLTGRPQLQVLDAFCADFTNDPTSDFYLNYTAHHLHFSTYTNASTNQTGRYHFAINSAPGHFPKRRTIRATWKRKLVLFPFRFPSILRREDPRPHDLSTALLLRQEFAAHPEDMVLIEVCDAYENLPLKVFNMMRFTLATFPLAEYVVKMDDDVVPNLPLFYHHFPGIVIKTPDHAIFGLITRNNVSDHGTYRISRSRFAGTTYPWYAHGPAYAIRTAVLPSLLKAAEATPVLNLEDVWLTGLSADRANVKRMKVNRFVEINRGPDKFDESARVPREAYFFRHNILDADVRRVWRSFQRQNCDNL</sequence>
<evidence type="ECO:0000256" key="5">
    <source>
        <dbReference type="ARBA" id="ARBA00022692"/>
    </source>
</evidence>
<evidence type="ECO:0000256" key="1">
    <source>
        <dbReference type="ARBA" id="ARBA00004323"/>
    </source>
</evidence>
<accession>A0A9X6NDB7</accession>
<dbReference type="Gene3D" id="3.90.550.50">
    <property type="match status" value="1"/>
</dbReference>
<dbReference type="EC" id="2.4.1.-" evidence="10"/>
<dbReference type="GO" id="GO:0000139">
    <property type="term" value="C:Golgi membrane"/>
    <property type="evidence" value="ECO:0007669"/>
    <property type="project" value="UniProtKB-SubCell"/>
</dbReference>
<keyword evidence="5 10" id="KW-0812">Transmembrane</keyword>
<dbReference type="AlphaFoldDB" id="A0A9X6NDB7"/>
<dbReference type="Proteomes" id="UP000192578">
    <property type="component" value="Unassembled WGS sequence"/>
</dbReference>
<name>A0A9X6NDB7_HYPEX</name>
<keyword evidence="9 10" id="KW-0472">Membrane</keyword>
<evidence type="ECO:0000256" key="6">
    <source>
        <dbReference type="ARBA" id="ARBA00022968"/>
    </source>
</evidence>
<keyword evidence="3 10" id="KW-0328">Glycosyltransferase</keyword>
<evidence type="ECO:0000256" key="4">
    <source>
        <dbReference type="ARBA" id="ARBA00022679"/>
    </source>
</evidence>
<dbReference type="PANTHER" id="PTHR11214">
    <property type="entry name" value="BETA-1,3-N-ACETYLGLUCOSAMINYLTRANSFERASE"/>
    <property type="match status" value="1"/>
</dbReference>
<feature type="transmembrane region" description="Helical" evidence="10">
    <location>
        <begin position="12"/>
        <end position="34"/>
    </location>
</feature>
<keyword evidence="6 10" id="KW-0735">Signal-anchor</keyword>
<comment type="subcellular location">
    <subcellularLocation>
        <location evidence="1 10">Golgi apparatus membrane</location>
        <topology evidence="1 10">Single-pass type II membrane protein</topology>
    </subcellularLocation>
</comment>
<comment type="similarity">
    <text evidence="2 10">Belongs to the glycosyltransferase 31 family.</text>
</comment>
<evidence type="ECO:0000313" key="11">
    <source>
        <dbReference type="EMBL" id="OWA51088.1"/>
    </source>
</evidence>
<dbReference type="InterPro" id="IPR002659">
    <property type="entry name" value="Glyco_trans_31"/>
</dbReference>
<evidence type="ECO:0000256" key="9">
    <source>
        <dbReference type="ARBA" id="ARBA00023136"/>
    </source>
</evidence>
<protein>
    <recommendedName>
        <fullName evidence="10">Hexosyltransferase</fullName>
        <ecNumber evidence="10">2.4.1.-</ecNumber>
    </recommendedName>
</protein>
<evidence type="ECO:0000256" key="3">
    <source>
        <dbReference type="ARBA" id="ARBA00022676"/>
    </source>
</evidence>
<proteinExistence type="inferred from homology"/>
<reference evidence="12" key="1">
    <citation type="submission" date="2017-01" db="EMBL/GenBank/DDBJ databases">
        <title>Comparative genomics of anhydrobiosis in the tardigrade Hypsibius dujardini.</title>
        <authorList>
            <person name="Yoshida Y."/>
            <person name="Koutsovoulos G."/>
            <person name="Laetsch D."/>
            <person name="Stevens L."/>
            <person name="Kumar S."/>
            <person name="Horikawa D."/>
            <person name="Ishino K."/>
            <person name="Komine S."/>
            <person name="Tomita M."/>
            <person name="Blaxter M."/>
            <person name="Arakawa K."/>
        </authorList>
    </citation>
    <scope>NUCLEOTIDE SEQUENCE [LARGE SCALE GENOMIC DNA]</scope>
    <source>
        <strain evidence="12">Z151</strain>
    </source>
</reference>
<evidence type="ECO:0000313" key="12">
    <source>
        <dbReference type="Proteomes" id="UP000192578"/>
    </source>
</evidence>
<evidence type="ECO:0000256" key="2">
    <source>
        <dbReference type="ARBA" id="ARBA00008661"/>
    </source>
</evidence>
<organism evidence="11 12">
    <name type="scientific">Hypsibius exemplaris</name>
    <name type="common">Freshwater tardigrade</name>
    <dbReference type="NCBI Taxonomy" id="2072580"/>
    <lineage>
        <taxon>Eukaryota</taxon>
        <taxon>Metazoa</taxon>
        <taxon>Ecdysozoa</taxon>
        <taxon>Tardigrada</taxon>
        <taxon>Eutardigrada</taxon>
        <taxon>Parachela</taxon>
        <taxon>Hypsibioidea</taxon>
        <taxon>Hypsibiidae</taxon>
        <taxon>Hypsibius</taxon>
    </lineage>
</organism>
<dbReference type="Pfam" id="PF01762">
    <property type="entry name" value="Galactosyl_T"/>
    <property type="match status" value="1"/>
</dbReference>
<dbReference type="EMBL" id="MTYJ01000214">
    <property type="protein sequence ID" value="OWA51088.1"/>
    <property type="molecule type" value="Genomic_DNA"/>
</dbReference>